<accession>A0A7W6H9H0</accession>
<dbReference type="AlphaFoldDB" id="A0A7W6H9H0"/>
<evidence type="ECO:0000313" key="2">
    <source>
        <dbReference type="EMBL" id="MBB4001089.1"/>
    </source>
</evidence>
<gene>
    <name evidence="2" type="ORF">GGR03_000136</name>
</gene>
<feature type="compositionally biased region" description="Basic and acidic residues" evidence="1">
    <location>
        <begin position="16"/>
        <end position="30"/>
    </location>
</feature>
<dbReference type="RefSeq" id="WP_183205398.1">
    <property type="nucleotide sequence ID" value="NZ_JAAAMM010000001.1"/>
</dbReference>
<name>A0A7W6H9H0_9HYPH</name>
<protein>
    <recommendedName>
        <fullName evidence="4">DUF5709 domain-containing protein</fullName>
    </recommendedName>
</protein>
<reference evidence="2 3" key="1">
    <citation type="submission" date="2020-08" db="EMBL/GenBank/DDBJ databases">
        <title>Genomic Encyclopedia of Type Strains, Phase IV (KMG-IV): sequencing the most valuable type-strain genomes for metagenomic binning, comparative biology and taxonomic classification.</title>
        <authorList>
            <person name="Goeker M."/>
        </authorList>
    </citation>
    <scope>NUCLEOTIDE SEQUENCE [LARGE SCALE GENOMIC DNA]</scope>
    <source>
        <strain evidence="2 3">DSM 103570</strain>
    </source>
</reference>
<keyword evidence="3" id="KW-1185">Reference proteome</keyword>
<sequence length="99" mass="10472">MSDIRDDAAAAAELTESDRALLESAEREASESVDVDPNSLEADDAVRLDVGTQPASVTSSQALEDDGYEDTIDGLAPLEEAVRQQAEDHASGDDEDYTG</sequence>
<dbReference type="Proteomes" id="UP000588647">
    <property type="component" value="Unassembled WGS sequence"/>
</dbReference>
<evidence type="ECO:0008006" key="4">
    <source>
        <dbReference type="Google" id="ProtNLM"/>
    </source>
</evidence>
<feature type="compositionally biased region" description="Basic and acidic residues" evidence="1">
    <location>
        <begin position="80"/>
        <end position="92"/>
    </location>
</feature>
<organism evidence="2 3">
    <name type="scientific">Aurantimonas endophytica</name>
    <dbReference type="NCBI Taxonomy" id="1522175"/>
    <lineage>
        <taxon>Bacteria</taxon>
        <taxon>Pseudomonadati</taxon>
        <taxon>Pseudomonadota</taxon>
        <taxon>Alphaproteobacteria</taxon>
        <taxon>Hyphomicrobiales</taxon>
        <taxon>Aurantimonadaceae</taxon>
        <taxon>Aurantimonas</taxon>
    </lineage>
</organism>
<feature type="region of interest" description="Disordered" evidence="1">
    <location>
        <begin position="1"/>
        <end position="99"/>
    </location>
</feature>
<feature type="compositionally biased region" description="Polar residues" evidence="1">
    <location>
        <begin position="53"/>
        <end position="62"/>
    </location>
</feature>
<dbReference type="EMBL" id="JACIEM010000001">
    <property type="protein sequence ID" value="MBB4001089.1"/>
    <property type="molecule type" value="Genomic_DNA"/>
</dbReference>
<evidence type="ECO:0000313" key="3">
    <source>
        <dbReference type="Proteomes" id="UP000588647"/>
    </source>
</evidence>
<feature type="compositionally biased region" description="Acidic residues" evidence="1">
    <location>
        <begin position="63"/>
        <end position="72"/>
    </location>
</feature>
<evidence type="ECO:0000256" key="1">
    <source>
        <dbReference type="SAM" id="MobiDB-lite"/>
    </source>
</evidence>
<proteinExistence type="predicted"/>
<comment type="caution">
    <text evidence="2">The sequence shown here is derived from an EMBL/GenBank/DDBJ whole genome shotgun (WGS) entry which is preliminary data.</text>
</comment>